<comment type="caution">
    <text evidence="7">The sequence shown here is derived from an EMBL/GenBank/DDBJ whole genome shotgun (WGS) entry which is preliminary data.</text>
</comment>
<dbReference type="GO" id="GO:0005840">
    <property type="term" value="C:ribosome"/>
    <property type="evidence" value="ECO:0007669"/>
    <property type="project" value="UniProtKB-KW"/>
</dbReference>
<dbReference type="GO" id="GO:0019843">
    <property type="term" value="F:rRNA binding"/>
    <property type="evidence" value="ECO:0007669"/>
    <property type="project" value="UniProtKB-UniRule"/>
</dbReference>
<dbReference type="NCBIfam" id="TIGR00061">
    <property type="entry name" value="L21"/>
    <property type="match status" value="1"/>
</dbReference>
<accession>A0A1G1VDP3</accession>
<dbReference type="GO" id="GO:0005737">
    <property type="term" value="C:cytoplasm"/>
    <property type="evidence" value="ECO:0007669"/>
    <property type="project" value="UniProtKB-ARBA"/>
</dbReference>
<comment type="similarity">
    <text evidence="5 6">Belongs to the bacterial ribosomal protein bL21 family.</text>
</comment>
<dbReference type="Pfam" id="PF00829">
    <property type="entry name" value="Ribosomal_L21p"/>
    <property type="match status" value="1"/>
</dbReference>
<dbReference type="InterPro" id="IPR028909">
    <property type="entry name" value="bL21-like"/>
</dbReference>
<keyword evidence="3 5" id="KW-0689">Ribosomal protein</keyword>
<dbReference type="AlphaFoldDB" id="A0A1G1VDP3"/>
<keyword evidence="4 5" id="KW-0687">Ribonucleoprotein</keyword>
<evidence type="ECO:0000256" key="3">
    <source>
        <dbReference type="ARBA" id="ARBA00022980"/>
    </source>
</evidence>
<dbReference type="GO" id="GO:1990904">
    <property type="term" value="C:ribonucleoprotein complex"/>
    <property type="evidence" value="ECO:0007669"/>
    <property type="project" value="UniProtKB-KW"/>
</dbReference>
<evidence type="ECO:0000313" key="8">
    <source>
        <dbReference type="Proteomes" id="UP000177685"/>
    </source>
</evidence>
<gene>
    <name evidence="5" type="primary">rplU</name>
    <name evidence="7" type="ORF">A3A58_03050</name>
</gene>
<comment type="subunit">
    <text evidence="5">Part of the 50S ribosomal subunit. Contacts protein L20.</text>
</comment>
<dbReference type="PANTHER" id="PTHR21349">
    <property type="entry name" value="50S RIBOSOMAL PROTEIN L21"/>
    <property type="match status" value="1"/>
</dbReference>
<evidence type="ECO:0000256" key="5">
    <source>
        <dbReference type="HAMAP-Rule" id="MF_01363"/>
    </source>
</evidence>
<dbReference type="Proteomes" id="UP000177685">
    <property type="component" value="Unassembled WGS sequence"/>
</dbReference>
<evidence type="ECO:0000256" key="4">
    <source>
        <dbReference type="ARBA" id="ARBA00023274"/>
    </source>
</evidence>
<dbReference type="EMBL" id="MHCD01000037">
    <property type="protein sequence ID" value="OGY13322.1"/>
    <property type="molecule type" value="Genomic_DNA"/>
</dbReference>
<organism evidence="7 8">
    <name type="scientific">Candidatus Blackburnbacteria bacterium RIFCSPLOWO2_01_FULL_41_27</name>
    <dbReference type="NCBI Taxonomy" id="1797520"/>
    <lineage>
        <taxon>Bacteria</taxon>
        <taxon>Candidatus Blackburniibacteriota</taxon>
    </lineage>
</organism>
<dbReference type="GO" id="GO:0003735">
    <property type="term" value="F:structural constituent of ribosome"/>
    <property type="evidence" value="ECO:0007669"/>
    <property type="project" value="InterPro"/>
</dbReference>
<evidence type="ECO:0000256" key="1">
    <source>
        <dbReference type="ARBA" id="ARBA00022730"/>
    </source>
</evidence>
<dbReference type="InterPro" id="IPR001787">
    <property type="entry name" value="Ribosomal_bL21"/>
</dbReference>
<evidence type="ECO:0000256" key="2">
    <source>
        <dbReference type="ARBA" id="ARBA00022884"/>
    </source>
</evidence>
<dbReference type="SUPFAM" id="SSF141091">
    <property type="entry name" value="L21p-like"/>
    <property type="match status" value="1"/>
</dbReference>
<evidence type="ECO:0000256" key="6">
    <source>
        <dbReference type="RuleBase" id="RU000562"/>
    </source>
</evidence>
<dbReference type="HAMAP" id="MF_01363">
    <property type="entry name" value="Ribosomal_bL21"/>
    <property type="match status" value="1"/>
</dbReference>
<keyword evidence="2 5" id="KW-0694">RNA-binding</keyword>
<dbReference type="GO" id="GO:0006412">
    <property type="term" value="P:translation"/>
    <property type="evidence" value="ECO:0007669"/>
    <property type="project" value="UniProtKB-UniRule"/>
</dbReference>
<sequence>MEYAIVKTGGKQYKVSQGSVLEVDRLNSQKDKEIILDNVLLWVCDGQVKIGKPYLSNVKIKTRVIDNIKGDKIRVAKFKAKARYRRMMGFRPHITRLEIKSIGMVGKISAKADKKIGKPSFAKITT</sequence>
<protein>
    <recommendedName>
        <fullName evidence="5">Large ribosomal subunit protein bL21</fullName>
    </recommendedName>
</protein>
<comment type="function">
    <text evidence="5 6">This protein binds to 23S rRNA in the presence of protein L20.</text>
</comment>
<reference evidence="7 8" key="1">
    <citation type="journal article" date="2016" name="Nat. Commun.">
        <title>Thousands of microbial genomes shed light on interconnected biogeochemical processes in an aquifer system.</title>
        <authorList>
            <person name="Anantharaman K."/>
            <person name="Brown C.T."/>
            <person name="Hug L.A."/>
            <person name="Sharon I."/>
            <person name="Castelle C.J."/>
            <person name="Probst A.J."/>
            <person name="Thomas B.C."/>
            <person name="Singh A."/>
            <person name="Wilkins M.J."/>
            <person name="Karaoz U."/>
            <person name="Brodie E.L."/>
            <person name="Williams K.H."/>
            <person name="Hubbard S.S."/>
            <person name="Banfield J.F."/>
        </authorList>
    </citation>
    <scope>NUCLEOTIDE SEQUENCE [LARGE SCALE GENOMIC DNA]</scope>
</reference>
<keyword evidence="1 5" id="KW-0699">rRNA-binding</keyword>
<evidence type="ECO:0000313" key="7">
    <source>
        <dbReference type="EMBL" id="OGY13322.1"/>
    </source>
</evidence>
<proteinExistence type="inferred from homology"/>
<dbReference type="InterPro" id="IPR036164">
    <property type="entry name" value="bL21-like_sf"/>
</dbReference>
<dbReference type="PANTHER" id="PTHR21349:SF7">
    <property type="entry name" value="LARGE RIBOSOMAL SUBUNIT PROTEIN BL21C"/>
    <property type="match status" value="1"/>
</dbReference>
<name>A0A1G1VDP3_9BACT</name>